<feature type="transmembrane region" description="Helical" evidence="7">
    <location>
        <begin position="538"/>
        <end position="560"/>
    </location>
</feature>
<feature type="region of interest" description="Disordered" evidence="6">
    <location>
        <begin position="1"/>
        <end position="28"/>
    </location>
</feature>
<evidence type="ECO:0000313" key="10">
    <source>
        <dbReference type="Proteomes" id="UP000193642"/>
    </source>
</evidence>
<feature type="transmembrane region" description="Helical" evidence="7">
    <location>
        <begin position="176"/>
        <end position="198"/>
    </location>
</feature>
<feature type="compositionally biased region" description="Low complexity" evidence="6">
    <location>
        <begin position="1"/>
        <end position="14"/>
    </location>
</feature>
<dbReference type="GO" id="GO:0016020">
    <property type="term" value="C:membrane"/>
    <property type="evidence" value="ECO:0007669"/>
    <property type="project" value="UniProtKB-SubCell"/>
</dbReference>
<sequence length="578" mass="62667">MATRTQTRTTTQTRTRTESKTDSQLDKEKSRKCIDCSAQIPATEPKYKMRCLKCFKKHATAKNNSQSIKKDGSTSASATSSSSSAAFTTQAHQSYFILNQSDPQTKPSKTKLTINNNKLFQKMVQSPMTSPKTQTYVLLAACVPEVMTEFMLRPLIPFIVRMLCADLPVGEKETQIGIKSGLLAGVFFLPTLATNVLWGAASDSMGRKPILLLNLLVSGLATFILGLSTSSFFITMLCRFLAGVFGANSTVAKGALGDIHQDEVGRSWAYTLHGLLYAISGFLGPMIGGILVNGATWEKGTLPILGVAIFLAVSSIIAWFSTTILFRETRCRVVEHDSDNEETVSSASSAAESNRRRKENFFMAALKSRQLMIAILLYVLISFCTMSWASTFPLLFSAPVENGGLGMSATDTSFAMSIPFSVRLVFQIVAVQWVVTRFGPFRSYIFGMAAILPVTIGLGLLGGSTSVSWFWISIWMGLSGIIESVVFLSTMILICESVAPSSLGSAFGLSSTGAALANTIAPPIAGRMWVFASVTMQAPWMAFLLIQITAVVSLVIAVWASKRRAEAVADDENIRLMD</sequence>
<feature type="transmembrane region" description="Helical" evidence="7">
    <location>
        <begin position="371"/>
        <end position="396"/>
    </location>
</feature>
<feature type="compositionally biased region" description="Basic and acidic residues" evidence="6">
    <location>
        <begin position="15"/>
        <end position="28"/>
    </location>
</feature>
<dbReference type="EMBL" id="MCGO01000067">
    <property type="protein sequence ID" value="ORY33590.1"/>
    <property type="molecule type" value="Genomic_DNA"/>
</dbReference>
<evidence type="ECO:0000256" key="5">
    <source>
        <dbReference type="ARBA" id="ARBA00023136"/>
    </source>
</evidence>
<comment type="caution">
    <text evidence="9">The sequence shown here is derived from an EMBL/GenBank/DDBJ whole genome shotgun (WGS) entry which is preliminary data.</text>
</comment>
<dbReference type="Gene3D" id="1.20.1250.20">
    <property type="entry name" value="MFS general substrate transporter like domains"/>
    <property type="match status" value="1"/>
</dbReference>
<dbReference type="Proteomes" id="UP000193642">
    <property type="component" value="Unassembled WGS sequence"/>
</dbReference>
<dbReference type="Pfam" id="PF07690">
    <property type="entry name" value="MFS_1"/>
    <property type="match status" value="1"/>
</dbReference>
<dbReference type="PANTHER" id="PTHR23504:SF15">
    <property type="entry name" value="MAJOR FACILITATOR SUPERFAMILY (MFS) PROFILE DOMAIN-CONTAINING PROTEIN"/>
    <property type="match status" value="1"/>
</dbReference>
<reference evidence="9 10" key="1">
    <citation type="submission" date="2016-07" db="EMBL/GenBank/DDBJ databases">
        <title>Pervasive Adenine N6-methylation of Active Genes in Fungi.</title>
        <authorList>
            <consortium name="DOE Joint Genome Institute"/>
            <person name="Mondo S.J."/>
            <person name="Dannebaum R.O."/>
            <person name="Kuo R.C."/>
            <person name="Labutti K."/>
            <person name="Haridas S."/>
            <person name="Kuo A."/>
            <person name="Salamov A."/>
            <person name="Ahrendt S.R."/>
            <person name="Lipzen A."/>
            <person name="Sullivan W."/>
            <person name="Andreopoulos W.B."/>
            <person name="Clum A."/>
            <person name="Lindquist E."/>
            <person name="Daum C."/>
            <person name="Ramamoorthy G.K."/>
            <person name="Gryganskyi A."/>
            <person name="Culley D."/>
            <person name="Magnuson J.K."/>
            <person name="James T.Y."/>
            <person name="O'Malley M.A."/>
            <person name="Stajich J.E."/>
            <person name="Spatafora J.W."/>
            <person name="Visel A."/>
            <person name="Grigoriev I.V."/>
        </authorList>
    </citation>
    <scope>NUCLEOTIDE SEQUENCE [LARGE SCALE GENOMIC DNA]</scope>
    <source>
        <strain evidence="9 10">JEL800</strain>
    </source>
</reference>
<feature type="transmembrane region" description="Helical" evidence="7">
    <location>
        <begin position="506"/>
        <end position="526"/>
    </location>
</feature>
<feature type="transmembrane region" description="Helical" evidence="7">
    <location>
        <begin position="268"/>
        <end position="292"/>
    </location>
</feature>
<proteinExistence type="predicted"/>
<feature type="domain" description="Major facilitator superfamily (MFS) profile" evidence="8">
    <location>
        <begin position="137"/>
        <end position="565"/>
    </location>
</feature>
<dbReference type="PROSITE" id="PS50850">
    <property type="entry name" value="MFS"/>
    <property type="match status" value="1"/>
</dbReference>
<feature type="transmembrane region" description="Helical" evidence="7">
    <location>
        <begin position="210"/>
        <end position="227"/>
    </location>
</feature>
<feature type="transmembrane region" description="Helical" evidence="7">
    <location>
        <begin position="304"/>
        <end position="326"/>
    </location>
</feature>
<keyword evidence="3 7" id="KW-0812">Transmembrane</keyword>
<dbReference type="InterPro" id="IPR020846">
    <property type="entry name" value="MFS_dom"/>
</dbReference>
<keyword evidence="2" id="KW-0813">Transport</keyword>
<evidence type="ECO:0000256" key="3">
    <source>
        <dbReference type="ARBA" id="ARBA00022692"/>
    </source>
</evidence>
<evidence type="ECO:0000256" key="7">
    <source>
        <dbReference type="SAM" id="Phobius"/>
    </source>
</evidence>
<dbReference type="OrthoDB" id="419616at2759"/>
<evidence type="ECO:0000256" key="4">
    <source>
        <dbReference type="ARBA" id="ARBA00022989"/>
    </source>
</evidence>
<feature type="transmembrane region" description="Helical" evidence="7">
    <location>
        <begin position="444"/>
        <end position="463"/>
    </location>
</feature>
<gene>
    <name evidence="9" type="ORF">BCR33DRAFT_723165</name>
</gene>
<evidence type="ECO:0000256" key="2">
    <source>
        <dbReference type="ARBA" id="ARBA00022448"/>
    </source>
</evidence>
<evidence type="ECO:0000256" key="6">
    <source>
        <dbReference type="SAM" id="MobiDB-lite"/>
    </source>
</evidence>
<evidence type="ECO:0000256" key="1">
    <source>
        <dbReference type="ARBA" id="ARBA00004141"/>
    </source>
</evidence>
<keyword evidence="4 7" id="KW-1133">Transmembrane helix</keyword>
<dbReference type="InterPro" id="IPR036259">
    <property type="entry name" value="MFS_trans_sf"/>
</dbReference>
<comment type="subcellular location">
    <subcellularLocation>
        <location evidence="1">Membrane</location>
        <topology evidence="1">Multi-pass membrane protein</topology>
    </subcellularLocation>
</comment>
<organism evidence="9 10">
    <name type="scientific">Rhizoclosmatium globosum</name>
    <dbReference type="NCBI Taxonomy" id="329046"/>
    <lineage>
        <taxon>Eukaryota</taxon>
        <taxon>Fungi</taxon>
        <taxon>Fungi incertae sedis</taxon>
        <taxon>Chytridiomycota</taxon>
        <taxon>Chytridiomycota incertae sedis</taxon>
        <taxon>Chytridiomycetes</taxon>
        <taxon>Chytridiales</taxon>
        <taxon>Chytriomycetaceae</taxon>
        <taxon>Rhizoclosmatium</taxon>
    </lineage>
</organism>
<name>A0A1Y2BGA6_9FUNG</name>
<dbReference type="InterPro" id="IPR011701">
    <property type="entry name" value="MFS"/>
</dbReference>
<keyword evidence="10" id="KW-1185">Reference proteome</keyword>
<dbReference type="AlphaFoldDB" id="A0A1Y2BGA6"/>
<dbReference type="GO" id="GO:0022857">
    <property type="term" value="F:transmembrane transporter activity"/>
    <property type="evidence" value="ECO:0007669"/>
    <property type="project" value="InterPro"/>
</dbReference>
<evidence type="ECO:0000313" key="9">
    <source>
        <dbReference type="EMBL" id="ORY33590.1"/>
    </source>
</evidence>
<dbReference type="SUPFAM" id="SSF103473">
    <property type="entry name" value="MFS general substrate transporter"/>
    <property type="match status" value="1"/>
</dbReference>
<protein>
    <submittedName>
        <fullName evidence="9">MFS general substrate transporter</fullName>
    </submittedName>
</protein>
<evidence type="ECO:0000259" key="8">
    <source>
        <dbReference type="PROSITE" id="PS50850"/>
    </source>
</evidence>
<dbReference type="PANTHER" id="PTHR23504">
    <property type="entry name" value="MAJOR FACILITATOR SUPERFAMILY DOMAIN-CONTAINING PROTEIN 10"/>
    <property type="match status" value="1"/>
</dbReference>
<accession>A0A1Y2BGA6</accession>
<feature type="transmembrane region" description="Helical" evidence="7">
    <location>
        <begin position="416"/>
        <end position="435"/>
    </location>
</feature>
<feature type="transmembrane region" description="Helical" evidence="7">
    <location>
        <begin position="469"/>
        <end position="494"/>
    </location>
</feature>
<keyword evidence="5 7" id="KW-0472">Membrane</keyword>